<reference evidence="1" key="2">
    <citation type="journal article" date="2023" name="IMA Fungus">
        <title>Comparative genomic study of the Penicillium genus elucidates a diverse pangenome and 15 lateral gene transfer events.</title>
        <authorList>
            <person name="Petersen C."/>
            <person name="Sorensen T."/>
            <person name="Nielsen M.R."/>
            <person name="Sondergaard T.E."/>
            <person name="Sorensen J.L."/>
            <person name="Fitzpatrick D.A."/>
            <person name="Frisvad J.C."/>
            <person name="Nielsen K.L."/>
        </authorList>
    </citation>
    <scope>NUCLEOTIDE SEQUENCE</scope>
    <source>
        <strain evidence="1">IBT 16125</strain>
    </source>
</reference>
<evidence type="ECO:0000313" key="2">
    <source>
        <dbReference type="Proteomes" id="UP001213681"/>
    </source>
</evidence>
<dbReference type="EMBL" id="JAPVEA010000005">
    <property type="protein sequence ID" value="KAJ5454331.1"/>
    <property type="molecule type" value="Genomic_DNA"/>
</dbReference>
<comment type="caution">
    <text evidence="1">The sequence shown here is derived from an EMBL/GenBank/DDBJ whole genome shotgun (WGS) entry which is preliminary data.</text>
</comment>
<gene>
    <name evidence="1" type="ORF">N7458_005287</name>
</gene>
<reference evidence="1" key="1">
    <citation type="submission" date="2022-12" db="EMBL/GenBank/DDBJ databases">
        <authorList>
            <person name="Petersen C."/>
        </authorList>
    </citation>
    <scope>NUCLEOTIDE SEQUENCE</scope>
    <source>
        <strain evidence="1">IBT 16125</strain>
    </source>
</reference>
<proteinExistence type="predicted"/>
<name>A0AAD6G3D7_9EURO</name>
<sequence length="140" mass="16438">MQLKPYADIALINAMLSSATAEDDFDKAQATVSAILHYYFLIADGFLVTFHSGTPQKLPHYFLIRRMDKNEEEIRLWAVLFMPKEGESTDWVDQLYQMLQTGIPGIPERRFRFEKSNLNRHEHSYYLGHKRRESLELKSI</sequence>
<dbReference type="AlphaFoldDB" id="A0AAD6G3D7"/>
<accession>A0AAD6G3D7</accession>
<keyword evidence="2" id="KW-1185">Reference proteome</keyword>
<dbReference type="Proteomes" id="UP001213681">
    <property type="component" value="Unassembled WGS sequence"/>
</dbReference>
<evidence type="ECO:0000313" key="1">
    <source>
        <dbReference type="EMBL" id="KAJ5454331.1"/>
    </source>
</evidence>
<organism evidence="1 2">
    <name type="scientific">Penicillium daleae</name>
    <dbReference type="NCBI Taxonomy" id="63821"/>
    <lineage>
        <taxon>Eukaryota</taxon>
        <taxon>Fungi</taxon>
        <taxon>Dikarya</taxon>
        <taxon>Ascomycota</taxon>
        <taxon>Pezizomycotina</taxon>
        <taxon>Eurotiomycetes</taxon>
        <taxon>Eurotiomycetidae</taxon>
        <taxon>Eurotiales</taxon>
        <taxon>Aspergillaceae</taxon>
        <taxon>Penicillium</taxon>
    </lineage>
</organism>
<dbReference type="GeneID" id="81598912"/>
<dbReference type="RefSeq" id="XP_056767287.1">
    <property type="nucleotide sequence ID" value="XM_056908669.1"/>
</dbReference>
<protein>
    <submittedName>
        <fullName evidence="1">Uncharacterized protein</fullName>
    </submittedName>
</protein>